<reference evidence="2 3" key="1">
    <citation type="submission" date="2024-10" db="EMBL/GenBank/DDBJ databases">
        <title>The Natural Products Discovery Center: Release of the First 8490 Sequenced Strains for Exploring Actinobacteria Biosynthetic Diversity.</title>
        <authorList>
            <person name="Kalkreuter E."/>
            <person name="Kautsar S.A."/>
            <person name="Yang D."/>
            <person name="Bader C.D."/>
            <person name="Teijaro C.N."/>
            <person name="Fluegel L."/>
            <person name="Davis C.M."/>
            <person name="Simpson J.R."/>
            <person name="Lauterbach L."/>
            <person name="Steele A.D."/>
            <person name="Gui C."/>
            <person name="Meng S."/>
            <person name="Li G."/>
            <person name="Viehrig K."/>
            <person name="Ye F."/>
            <person name="Su P."/>
            <person name="Kiefer A.F."/>
            <person name="Nichols A."/>
            <person name="Cepeda A.J."/>
            <person name="Yan W."/>
            <person name="Fan B."/>
            <person name="Jiang Y."/>
            <person name="Adhikari A."/>
            <person name="Zheng C.-J."/>
            <person name="Schuster L."/>
            <person name="Cowan T.M."/>
            <person name="Smanski M.J."/>
            <person name="Chevrette M.G."/>
            <person name="De Carvalho L.P.S."/>
            <person name="Shen B."/>
        </authorList>
    </citation>
    <scope>NUCLEOTIDE SEQUENCE [LARGE SCALE GENOMIC DNA]</scope>
    <source>
        <strain evidence="2 3">NPDC020979</strain>
    </source>
</reference>
<dbReference type="RefSeq" id="WP_358237848.1">
    <property type="nucleotide sequence ID" value="NZ_JBEYAG010000006.1"/>
</dbReference>
<dbReference type="EMBL" id="JBIRRB010000014">
    <property type="protein sequence ID" value="MFI0914874.1"/>
    <property type="molecule type" value="Genomic_DNA"/>
</dbReference>
<organism evidence="2 3">
    <name type="scientific">Streptomyces abikoensis</name>
    <dbReference type="NCBI Taxonomy" id="97398"/>
    <lineage>
        <taxon>Bacteria</taxon>
        <taxon>Bacillati</taxon>
        <taxon>Actinomycetota</taxon>
        <taxon>Actinomycetes</taxon>
        <taxon>Kitasatosporales</taxon>
        <taxon>Streptomycetaceae</taxon>
        <taxon>Streptomyces</taxon>
    </lineage>
</organism>
<accession>A0ABW7TEQ8</accession>
<evidence type="ECO:0000256" key="1">
    <source>
        <dbReference type="SAM" id="MobiDB-lite"/>
    </source>
</evidence>
<feature type="region of interest" description="Disordered" evidence="1">
    <location>
        <begin position="1"/>
        <end position="20"/>
    </location>
</feature>
<gene>
    <name evidence="2" type="ORF">ACH4TF_31170</name>
</gene>
<name>A0ABW7TEQ8_9ACTN</name>
<sequence>MNTSRRPSDEGATAGLPVSCPPSEVTVPQVMPGVEGTVMFFPLCSPPAL</sequence>
<proteinExistence type="predicted"/>
<dbReference type="Proteomes" id="UP001611162">
    <property type="component" value="Unassembled WGS sequence"/>
</dbReference>
<evidence type="ECO:0000313" key="3">
    <source>
        <dbReference type="Proteomes" id="UP001611162"/>
    </source>
</evidence>
<evidence type="ECO:0000313" key="2">
    <source>
        <dbReference type="EMBL" id="MFI0914874.1"/>
    </source>
</evidence>
<keyword evidence="3" id="KW-1185">Reference proteome</keyword>
<protein>
    <submittedName>
        <fullName evidence="2">Uncharacterized protein</fullName>
    </submittedName>
</protein>
<comment type="caution">
    <text evidence="2">The sequence shown here is derived from an EMBL/GenBank/DDBJ whole genome shotgun (WGS) entry which is preliminary data.</text>
</comment>